<evidence type="ECO:0000313" key="4">
    <source>
        <dbReference type="Proteomes" id="UP001344447"/>
    </source>
</evidence>
<sequence>MIGDIFSESTALFVCDAQKYYTDKIESIDIIISNTKCLIDSCKQLGIDVFMTKHKPDQYGEIIEELDPSNQIVYTKTLYSMFTPELKDHVDELYDNGKYRKVHSIILVGLETHVCIVQTALDLLKDGYQVHVIIDATTSINNLEYYASLKRLKQSGVFLTTTEAILFQLIKDDNHPSSTKIIELITNRSKSLPHLQKIFDLK</sequence>
<dbReference type="PANTHER" id="PTHR14119">
    <property type="entry name" value="HYDROLASE"/>
    <property type="match status" value="1"/>
</dbReference>
<dbReference type="InterPro" id="IPR000868">
    <property type="entry name" value="Isochorismatase-like_dom"/>
</dbReference>
<dbReference type="InterPro" id="IPR036380">
    <property type="entry name" value="Isochorismatase-like_sf"/>
</dbReference>
<keyword evidence="4" id="KW-1185">Reference proteome</keyword>
<comment type="caution">
    <text evidence="3">The sequence shown here is derived from an EMBL/GenBank/DDBJ whole genome shotgun (WGS) entry which is preliminary data.</text>
</comment>
<dbReference type="AlphaFoldDB" id="A0AAN7U5C5"/>
<name>A0AAN7U5C5_9MYCE</name>
<dbReference type="Gene3D" id="3.40.50.850">
    <property type="entry name" value="Isochorismatase-like"/>
    <property type="match status" value="1"/>
</dbReference>
<evidence type="ECO:0000256" key="1">
    <source>
        <dbReference type="ARBA" id="ARBA00006336"/>
    </source>
</evidence>
<dbReference type="SUPFAM" id="SSF52499">
    <property type="entry name" value="Isochorismatase-like hydrolases"/>
    <property type="match status" value="1"/>
</dbReference>
<dbReference type="Proteomes" id="UP001344447">
    <property type="component" value="Unassembled WGS sequence"/>
</dbReference>
<organism evidence="3 4">
    <name type="scientific">Dictyostelium firmibasis</name>
    <dbReference type="NCBI Taxonomy" id="79012"/>
    <lineage>
        <taxon>Eukaryota</taxon>
        <taxon>Amoebozoa</taxon>
        <taxon>Evosea</taxon>
        <taxon>Eumycetozoa</taxon>
        <taxon>Dictyostelia</taxon>
        <taxon>Dictyosteliales</taxon>
        <taxon>Dictyosteliaceae</taxon>
        <taxon>Dictyostelium</taxon>
    </lineage>
</organism>
<evidence type="ECO:0000259" key="2">
    <source>
        <dbReference type="Pfam" id="PF00857"/>
    </source>
</evidence>
<dbReference type="InterPro" id="IPR050993">
    <property type="entry name" value="Isochorismatase_domain"/>
</dbReference>
<evidence type="ECO:0000313" key="3">
    <source>
        <dbReference type="EMBL" id="KAK5581576.1"/>
    </source>
</evidence>
<comment type="similarity">
    <text evidence="1">Belongs to the isochorismatase family.</text>
</comment>
<dbReference type="EMBL" id="JAVFKY010000002">
    <property type="protein sequence ID" value="KAK5581576.1"/>
    <property type="molecule type" value="Genomic_DNA"/>
</dbReference>
<protein>
    <recommendedName>
        <fullName evidence="2">Isochorismatase-like domain-containing protein</fullName>
    </recommendedName>
</protein>
<reference evidence="3 4" key="1">
    <citation type="submission" date="2023-11" db="EMBL/GenBank/DDBJ databases">
        <title>Dfirmibasis_genome.</title>
        <authorList>
            <person name="Edelbroek B."/>
            <person name="Kjellin J."/>
            <person name="Jerlstrom-Hultqvist J."/>
            <person name="Soderbom F."/>
        </authorList>
    </citation>
    <scope>NUCLEOTIDE SEQUENCE [LARGE SCALE GENOMIC DNA]</scope>
    <source>
        <strain evidence="3 4">TNS-C-14</strain>
    </source>
</reference>
<dbReference type="PANTHER" id="PTHR14119:SF12">
    <property type="entry name" value="ISOCHORISMATASE FAMILY PROTEIN 2A-RELATED"/>
    <property type="match status" value="1"/>
</dbReference>
<accession>A0AAN7U5C5</accession>
<proteinExistence type="inferred from homology"/>
<dbReference type="Pfam" id="PF00857">
    <property type="entry name" value="Isochorismatase"/>
    <property type="match status" value="1"/>
</dbReference>
<gene>
    <name evidence="3" type="ORF">RB653_001613</name>
</gene>
<feature type="domain" description="Isochorismatase-like" evidence="2">
    <location>
        <begin position="10"/>
        <end position="163"/>
    </location>
</feature>